<keyword evidence="1" id="KW-1133">Transmembrane helix</keyword>
<gene>
    <name evidence="2" type="ORF">SAMN05192551_10663</name>
</gene>
<feature type="transmembrane region" description="Helical" evidence="1">
    <location>
        <begin position="81"/>
        <end position="100"/>
    </location>
</feature>
<evidence type="ECO:0000313" key="3">
    <source>
        <dbReference type="Proteomes" id="UP000199287"/>
    </source>
</evidence>
<evidence type="ECO:0000256" key="1">
    <source>
        <dbReference type="SAM" id="Phobius"/>
    </source>
</evidence>
<sequence>METLLIIMVSVIAGVATYYISVVMGKGAVFGSAIVVLISGILFQYLEAENMITVSGLAVVATTATYTGMVAQKNVANLSEMAAAGFITALLYIASVNTFVGVGGRLGTIAALACFSWIGIKKLIGGSAKPEEPRY</sequence>
<keyword evidence="3" id="KW-1185">Reference proteome</keyword>
<dbReference type="Proteomes" id="UP000199287">
    <property type="component" value="Unassembled WGS sequence"/>
</dbReference>
<dbReference type="STRING" id="69895.SAMN05192551_10663"/>
<reference evidence="3" key="1">
    <citation type="submission" date="2016-10" db="EMBL/GenBank/DDBJ databases">
        <authorList>
            <person name="Varghese N."/>
            <person name="Submissions S."/>
        </authorList>
    </citation>
    <scope>NUCLEOTIDE SEQUENCE [LARGE SCALE GENOMIC DNA]</scope>
    <source>
        <strain evidence="3">Z-7934</strain>
    </source>
</reference>
<dbReference type="EMBL" id="FOQA01000006">
    <property type="protein sequence ID" value="SFI08038.1"/>
    <property type="molecule type" value="Genomic_DNA"/>
</dbReference>
<feature type="transmembrane region" description="Helical" evidence="1">
    <location>
        <begin position="29"/>
        <end position="46"/>
    </location>
</feature>
<keyword evidence="1" id="KW-0812">Transmembrane</keyword>
<dbReference type="RefSeq" id="WP_093372392.1">
    <property type="nucleotide sequence ID" value="NZ_FOQA01000006.1"/>
</dbReference>
<dbReference type="OrthoDB" id="1954818at2"/>
<organism evidence="2 3">
    <name type="scientific">Tindallia magadiensis</name>
    <dbReference type="NCBI Taxonomy" id="69895"/>
    <lineage>
        <taxon>Bacteria</taxon>
        <taxon>Bacillati</taxon>
        <taxon>Bacillota</taxon>
        <taxon>Clostridia</taxon>
        <taxon>Peptostreptococcales</taxon>
        <taxon>Tindalliaceae</taxon>
        <taxon>Tindallia</taxon>
    </lineage>
</organism>
<feature type="transmembrane region" description="Helical" evidence="1">
    <location>
        <begin position="6"/>
        <end position="22"/>
    </location>
</feature>
<dbReference type="AlphaFoldDB" id="A0A1I3FA14"/>
<name>A0A1I3FA14_9FIRM</name>
<proteinExistence type="predicted"/>
<evidence type="ECO:0000313" key="2">
    <source>
        <dbReference type="EMBL" id="SFI08038.1"/>
    </source>
</evidence>
<protein>
    <submittedName>
        <fullName evidence="2">Uncharacterized protein</fullName>
    </submittedName>
</protein>
<accession>A0A1I3FA14</accession>
<feature type="transmembrane region" description="Helical" evidence="1">
    <location>
        <begin position="52"/>
        <end position="69"/>
    </location>
</feature>
<keyword evidence="1" id="KW-0472">Membrane</keyword>